<name>A0A5B7DX51_PORTR</name>
<feature type="region of interest" description="Disordered" evidence="9">
    <location>
        <begin position="109"/>
        <end position="202"/>
    </location>
</feature>
<feature type="domain" description="RanBP2-type" evidence="11">
    <location>
        <begin position="2497"/>
        <end position="2527"/>
    </location>
</feature>
<dbReference type="InterPro" id="IPR029071">
    <property type="entry name" value="Ubiquitin-like_domsf"/>
</dbReference>
<gene>
    <name evidence="13" type="primary">RBCK1</name>
    <name evidence="13" type="ORF">E2C01_019157</name>
</gene>
<protein>
    <submittedName>
        <fullName evidence="13">RanBP-type and C3HC4-type zinc finger-containing protein 1</fullName>
    </submittedName>
</protein>
<evidence type="ECO:0000259" key="11">
    <source>
        <dbReference type="PROSITE" id="PS50199"/>
    </source>
</evidence>
<feature type="compositionally biased region" description="Acidic residues" evidence="9">
    <location>
        <begin position="2184"/>
        <end position="2222"/>
    </location>
</feature>
<dbReference type="InterPro" id="IPR036859">
    <property type="entry name" value="CAP-Gly_dom_sf"/>
</dbReference>
<feature type="compositionally biased region" description="Polar residues" evidence="9">
    <location>
        <begin position="188"/>
        <end position="202"/>
    </location>
</feature>
<dbReference type="PROSITE" id="PS50053">
    <property type="entry name" value="UBIQUITIN_2"/>
    <property type="match status" value="1"/>
</dbReference>
<keyword evidence="14" id="KW-1185">Reference proteome</keyword>
<dbReference type="InterPro" id="IPR000626">
    <property type="entry name" value="Ubiquitin-like_dom"/>
</dbReference>
<feature type="compositionally biased region" description="Polar residues" evidence="9">
    <location>
        <begin position="109"/>
        <end position="130"/>
    </location>
</feature>
<feature type="compositionally biased region" description="Polar residues" evidence="9">
    <location>
        <begin position="1442"/>
        <end position="1459"/>
    </location>
</feature>
<dbReference type="FunFam" id="3.10.20.90:FF:000130">
    <property type="entry name" value="SHANK-associated RH domain interactor"/>
    <property type="match status" value="1"/>
</dbReference>
<evidence type="ECO:0000256" key="4">
    <source>
        <dbReference type="ARBA" id="ARBA00022786"/>
    </source>
</evidence>
<feature type="region of interest" description="Disordered" evidence="9">
    <location>
        <begin position="1842"/>
        <end position="1862"/>
    </location>
</feature>
<evidence type="ECO:0000256" key="5">
    <source>
        <dbReference type="ARBA" id="ARBA00022833"/>
    </source>
</evidence>
<dbReference type="CDD" id="cd01799">
    <property type="entry name" value="Ubl_HOIL1"/>
    <property type="match status" value="1"/>
</dbReference>
<dbReference type="SUPFAM" id="SSF90209">
    <property type="entry name" value="Ran binding protein zinc finger-like"/>
    <property type="match status" value="1"/>
</dbReference>
<feature type="coiled-coil region" evidence="8">
    <location>
        <begin position="1080"/>
        <end position="1114"/>
    </location>
</feature>
<accession>A0A5B7DX51</accession>
<dbReference type="PROSITE" id="PS50245">
    <property type="entry name" value="CAP_GLY_2"/>
    <property type="match status" value="1"/>
</dbReference>
<feature type="compositionally biased region" description="Polar residues" evidence="9">
    <location>
        <begin position="2377"/>
        <end position="2393"/>
    </location>
</feature>
<dbReference type="SMART" id="SM00547">
    <property type="entry name" value="ZnF_RBZ"/>
    <property type="match status" value="2"/>
</dbReference>
<dbReference type="InterPro" id="IPR000938">
    <property type="entry name" value="CAP-Gly_domain"/>
</dbReference>
<reference evidence="13 14" key="1">
    <citation type="submission" date="2019-05" db="EMBL/GenBank/DDBJ databases">
        <title>Another draft genome of Portunus trituberculatus and its Hox gene families provides insights of decapod evolution.</title>
        <authorList>
            <person name="Jeong J.-H."/>
            <person name="Song I."/>
            <person name="Kim S."/>
            <person name="Choi T."/>
            <person name="Kim D."/>
            <person name="Ryu S."/>
            <person name="Kim W."/>
        </authorList>
    </citation>
    <scope>NUCLEOTIDE SEQUENCE [LARGE SCALE GENOMIC DNA]</scope>
    <source>
        <tissue evidence="13">Muscle</tissue>
    </source>
</reference>
<feature type="domain" description="RanBP2-type" evidence="11">
    <location>
        <begin position="1159"/>
        <end position="1188"/>
    </location>
</feature>
<feature type="compositionally biased region" description="Polar residues" evidence="9">
    <location>
        <begin position="1199"/>
        <end position="1209"/>
    </location>
</feature>
<keyword evidence="5" id="KW-0862">Zinc</keyword>
<evidence type="ECO:0000256" key="3">
    <source>
        <dbReference type="ARBA" id="ARBA00022771"/>
    </source>
</evidence>
<feature type="compositionally biased region" description="Polar residues" evidence="9">
    <location>
        <begin position="419"/>
        <end position="432"/>
    </location>
</feature>
<feature type="region of interest" description="Disordered" evidence="9">
    <location>
        <begin position="1531"/>
        <end position="1555"/>
    </location>
</feature>
<feature type="domain" description="Ubiquitin-like" evidence="10">
    <location>
        <begin position="2038"/>
        <end position="2104"/>
    </location>
</feature>
<dbReference type="SUPFAM" id="SSF54236">
    <property type="entry name" value="Ubiquitin-like"/>
    <property type="match status" value="1"/>
</dbReference>
<dbReference type="InterPro" id="IPR001876">
    <property type="entry name" value="Znf_RanBP2"/>
</dbReference>
<feature type="compositionally biased region" description="Basic and acidic residues" evidence="9">
    <location>
        <begin position="2401"/>
        <end position="2411"/>
    </location>
</feature>
<feature type="region of interest" description="Disordered" evidence="9">
    <location>
        <begin position="385"/>
        <end position="404"/>
    </location>
</feature>
<evidence type="ECO:0000256" key="8">
    <source>
        <dbReference type="SAM" id="Coils"/>
    </source>
</evidence>
<evidence type="ECO:0000256" key="9">
    <source>
        <dbReference type="SAM" id="MobiDB-lite"/>
    </source>
</evidence>
<dbReference type="Proteomes" id="UP000324222">
    <property type="component" value="Unassembled WGS sequence"/>
</dbReference>
<keyword evidence="3 7" id="KW-0863">Zinc-finger</keyword>
<feature type="compositionally biased region" description="Low complexity" evidence="9">
    <location>
        <begin position="309"/>
        <end position="322"/>
    </location>
</feature>
<dbReference type="Gene3D" id="3.10.20.90">
    <property type="entry name" value="Phosphatidylinositol 3-kinase Catalytic Subunit, Chain A, domain 1"/>
    <property type="match status" value="1"/>
</dbReference>
<feature type="compositionally biased region" description="Low complexity" evidence="9">
    <location>
        <begin position="389"/>
        <end position="404"/>
    </location>
</feature>
<dbReference type="EMBL" id="VSRR010001545">
    <property type="protein sequence ID" value="MPC26028.1"/>
    <property type="molecule type" value="Genomic_DNA"/>
</dbReference>
<evidence type="ECO:0000313" key="13">
    <source>
        <dbReference type="EMBL" id="MPC26028.1"/>
    </source>
</evidence>
<organism evidence="13 14">
    <name type="scientific">Portunus trituberculatus</name>
    <name type="common">Swimming crab</name>
    <name type="synonym">Neptunus trituberculatus</name>
    <dbReference type="NCBI Taxonomy" id="210409"/>
    <lineage>
        <taxon>Eukaryota</taxon>
        <taxon>Metazoa</taxon>
        <taxon>Ecdysozoa</taxon>
        <taxon>Arthropoda</taxon>
        <taxon>Crustacea</taxon>
        <taxon>Multicrustacea</taxon>
        <taxon>Malacostraca</taxon>
        <taxon>Eumalacostraca</taxon>
        <taxon>Eucarida</taxon>
        <taxon>Decapoda</taxon>
        <taxon>Pleocyemata</taxon>
        <taxon>Brachyura</taxon>
        <taxon>Eubrachyura</taxon>
        <taxon>Portunoidea</taxon>
        <taxon>Portunidae</taxon>
        <taxon>Portuninae</taxon>
        <taxon>Portunus</taxon>
    </lineage>
</organism>
<dbReference type="Pfam" id="PF00641">
    <property type="entry name" value="Zn_ribbon_RanBP"/>
    <property type="match status" value="2"/>
</dbReference>
<comment type="pathway">
    <text evidence="1">Protein modification; protein ubiquitination.</text>
</comment>
<feature type="region of interest" description="Disordered" evidence="9">
    <location>
        <begin position="719"/>
        <end position="751"/>
    </location>
</feature>
<feature type="compositionally biased region" description="Polar residues" evidence="9">
    <location>
        <begin position="2472"/>
        <end position="2498"/>
    </location>
</feature>
<feature type="region of interest" description="Disordered" evidence="9">
    <location>
        <begin position="2123"/>
        <end position="2145"/>
    </location>
</feature>
<feature type="region of interest" description="Disordered" evidence="9">
    <location>
        <begin position="2176"/>
        <end position="2229"/>
    </location>
</feature>
<dbReference type="Pfam" id="PF01302">
    <property type="entry name" value="CAP_GLY"/>
    <property type="match status" value="1"/>
</dbReference>
<feature type="region of interest" description="Disordered" evidence="9">
    <location>
        <begin position="981"/>
        <end position="1012"/>
    </location>
</feature>
<feature type="compositionally biased region" description="Basic and acidic residues" evidence="9">
    <location>
        <begin position="992"/>
        <end position="1001"/>
    </location>
</feature>
<feature type="compositionally biased region" description="Polar residues" evidence="9">
    <location>
        <begin position="2455"/>
        <end position="2464"/>
    </location>
</feature>
<dbReference type="UniPathway" id="UPA00143"/>
<feature type="compositionally biased region" description="Polar residues" evidence="9">
    <location>
        <begin position="2131"/>
        <end position="2142"/>
    </location>
</feature>
<feature type="region of interest" description="Disordered" evidence="9">
    <location>
        <begin position="1280"/>
        <end position="1365"/>
    </location>
</feature>
<feature type="domain" description="CAP-Gly" evidence="12">
    <location>
        <begin position="46"/>
        <end position="89"/>
    </location>
</feature>
<proteinExistence type="predicted"/>
<dbReference type="SMART" id="SM01052">
    <property type="entry name" value="CAP_GLY"/>
    <property type="match status" value="1"/>
</dbReference>
<evidence type="ECO:0000259" key="10">
    <source>
        <dbReference type="PROSITE" id="PS50053"/>
    </source>
</evidence>
<feature type="region of interest" description="Disordered" evidence="9">
    <location>
        <begin position="1442"/>
        <end position="1470"/>
    </location>
</feature>
<evidence type="ECO:0000259" key="12">
    <source>
        <dbReference type="PROSITE" id="PS50245"/>
    </source>
</evidence>
<feature type="region of interest" description="Disordered" evidence="9">
    <location>
        <begin position="1190"/>
        <end position="1209"/>
    </location>
</feature>
<feature type="region of interest" description="Disordered" evidence="9">
    <location>
        <begin position="1599"/>
        <end position="1655"/>
    </location>
</feature>
<dbReference type="InterPro" id="IPR036443">
    <property type="entry name" value="Znf_RanBP2_sf"/>
</dbReference>
<feature type="compositionally biased region" description="Low complexity" evidence="9">
    <location>
        <begin position="1541"/>
        <end position="1554"/>
    </location>
</feature>
<sequence>MNQEWTYRPPVLVGERVVWLGGDTAPVSGEHCNYQPHHGTVSWIGRVSEIGNDWIIGVEFELDMAGGCDGTWKGRQLFSCPKMRGLFLPVASVIKEKDFYTKKNSLPSNKTSVSALVSSNTSQPPTNTDLSLAPEPPPSKNKMSHHSPIIHSRNTNKQNEDDLKVSSRCAVENGGEKTSHHHMHKSMGATSMTSSVPSSTGATVITPTQCSITDISTYTSKKQLLAGRHVNTGAQDTSWDCSFSQEKSLWTVTSGSVTETGAAQQLENEGDFNDNFSNESLYFGETMIRKSTLTSKAVYNDYSERVRTSQPSISTPSSPSLSEYQRHYGKKSSYSSTSTIASDLSKCMSTPGRYSSSQSPYSEWKERSGFFGIFRWFRNKKKRSASIDGMSNTSSGSMNSLSSTISSSAYSPIIRSRSADIQNKTDSKQGQFGMTRRYKLFSKSSSGRGNSRSSDEENGRRLSVISACSDTSSRPGSRGATLTRKKRPAPQPPNSPKLGDSESLKSQKSCASLPNRDLRPVRTPEPISPASLDQDFNGRKLHKSKSEGVIYSRVKRRAPLPPAQAPTGNNSKTEPGRSLSKESGKSPASSGSSKDSDRPISTVSNVSSLSQSLSSASTTLKSQKSQSSSITSSGPSSSQCSSESVLVESGVSKQDLIESPPSPAIADSGKVSLSPRPWYKRKNKNKDTKNVVDKEKTSDCIYDTWMPEIQFARQKLSLGGSLKKGGKTDGKCNQAPHTPKEEKKEKRKSQVSLLASISELDRAASEQMQREQENKQAQKQTYDNQFYRTSEPHFLTQTDFLPQPKDKSVGGVSDIGTLSPSGSGTIKSSASVNTEMEEQIVHTRIGLYDNLSLGDHDFTLPQSYSKQTTLKMEEREDLQHLSQAKVHPIYNVRSPEEETNSKEINFTLIDNRRSIITHQNVPVSPESSTSMTRDSPLHRATIDAELFYRLAKDSQSPAESKVKNSPVLGGFREMKKVASTNGHITEEQAEDENVHTEESPKSPRRQNKNFGFRMNNFFSPDVSTIIEASESMTSSATTPADDIYEDLPILSVAERGRRESFQDEINSEQNCDFQLNSSDAREIMRELADVRQEIEKINEEEEKEFQERQRTKADKIREEVLHLREANNFIAWHSAVEQNNCGNIEVTPSPVNVNGEASRKFKWVCDMCTLNNTPWRLQCEACLARRPANPKRVDDDGKSLTSDFVSPQASVSNESPVTVIFEDGNNGIRECPREVLEGAGAIFPSNAEPLANEQSCPVDKKKDINWEKELQKYFRTFDEHVKGNNSGKPTTKSSKDRIPANKEVCSKNTQKSGKESDSIASNNQVKSDSENKGAKPKMKFFGTATGPPSTFIAGNETSRETNENTEQVLSLTIKESHTNESLQKEPDMEAIRKARLAKFQERNVHVVGAYVPPDKEKKTRIRNHTTRVTKNSILEGQELNRVTSEVNDSSIQRNDSSELSGPENKMQESSFSKSYCKPQVMKPSGAVRAAVSIFNQFEQLQHANKEKPAICRRKLNSSLFERTRAFEHVYPEATSPESERCSGGNSKSKSASNCPREKEVFSAIAKFDEMAAIAELESIDKFRQKSKVTRRPKLLKISVPQSFQTNDRSNSSSNTVNGSPKMRRYTSSSQSSSTDINDLPGNAHHASKSSAKIKETSEGVIMDGVLYTEHRKHSMSISSSTFELIQAEDFVNIEAQHSESSTYSDSRGITDVATSSTQSSSKVIEVSGIITEHMNDDRCRIVNDDSTSVAPETRTEPQVWPLLEPKDVDRLSHQLTEADGIATFKANLRVEEPALGQTNTLHIGKLLKKLEAAISRGNHAEAAKLAHELADFRVSCSVTRNNKNENRSTSAGSSTTQVNLSSNCDEARQLAPIHSDAESSGMQASSNISECYYDATEVMEVDELSTDDHGNLLDMASVNNLEKLVQQKENPYSLSKLEDSSEATTNSSVLPQPKQILEIDSSHESFNGTEAQEVDTETETVPNMQETPKITYSPSAARREIKVDPARREVKSDTITKLPDGLHVHMKENKESNQPFYVKMYVEDKNSHQGPLSFAVTPTMTVGQLREKVCQDFGFPPEVQRWILGKRLADDDQITLEHHRVTSEGCPIFLYLVAPELESQANASTKKKVQGKSNYGENSQELGASGGVAIDKPRYLKVYDDEGNVEYRYYNPDSRKYEVSTDIDGSDGDEDDEVEEEEEEEEGDDEYDDEDDDDTLEEDEIEENKADMEKLYENINQNEDGRYKQRTLGYDAQDVKYSLQPPVTTHRKTNDVNDLLNQKILLNGYSGATNYNQVVTSKSNNFNLYANESVPTHNSAVSKEIEHKSRINFNQSGRRLDVENSNGNELAVANEKKQDNLQHKCQSQQPQPHVMQGHSGAGSSLQPQLTVNDNENSAPLGKSLQKKDYDTKQNDKVNQQRQIFQKEKSQNSQLSEIGYKLAMKSQPQQNSKNHEMQLPSETNKQQLSEPKKQESSHQQTPNKSSSDAQPNESQKELPSTSRGHGWVCPSCTLVNKWSRPGCEACATERPGTSHQVAGAVDKVCMCTVWSFFNKTCGSMVHSIYIHT</sequence>
<evidence type="ECO:0000256" key="2">
    <source>
        <dbReference type="ARBA" id="ARBA00022723"/>
    </source>
</evidence>
<keyword evidence="8" id="KW-0175">Coiled coil</keyword>
<dbReference type="Gene3D" id="2.30.30.380">
    <property type="entry name" value="Zn-finger domain of Sec23/24"/>
    <property type="match status" value="2"/>
</dbReference>
<feature type="compositionally biased region" description="Polar residues" evidence="9">
    <location>
        <begin position="466"/>
        <end position="475"/>
    </location>
</feature>
<evidence type="ECO:0000256" key="6">
    <source>
        <dbReference type="ARBA" id="ARBA00023186"/>
    </source>
</evidence>
<feature type="region of interest" description="Disordered" evidence="9">
    <location>
        <begin position="417"/>
        <end position="693"/>
    </location>
</feature>
<dbReference type="Gene3D" id="2.30.30.190">
    <property type="entry name" value="CAP Gly-rich-like domain"/>
    <property type="match status" value="1"/>
</dbReference>
<keyword evidence="6" id="KW-0143">Chaperone</keyword>
<feature type="region of interest" description="Disordered" evidence="9">
    <location>
        <begin position="1698"/>
        <end position="1717"/>
    </location>
</feature>
<evidence type="ECO:0000313" key="14">
    <source>
        <dbReference type="Proteomes" id="UP000324222"/>
    </source>
</evidence>
<dbReference type="PROSITE" id="PS50199">
    <property type="entry name" value="ZF_RANBP2_2"/>
    <property type="match status" value="2"/>
</dbReference>
<comment type="caution">
    <text evidence="13">The sequence shown here is derived from an EMBL/GenBank/DDBJ whole genome shotgun (WGS) entry which is preliminary data.</text>
</comment>
<evidence type="ECO:0000256" key="7">
    <source>
        <dbReference type="PROSITE-ProRule" id="PRU00322"/>
    </source>
</evidence>
<keyword evidence="2" id="KW-0479">Metal-binding</keyword>
<feature type="compositionally biased region" description="Polar residues" evidence="9">
    <location>
        <begin position="1283"/>
        <end position="1292"/>
    </location>
</feature>
<feature type="region of interest" description="Disordered" evidence="9">
    <location>
        <begin position="305"/>
        <end position="326"/>
    </location>
</feature>
<feature type="compositionally biased region" description="Low complexity" evidence="9">
    <location>
        <begin position="585"/>
        <end position="652"/>
    </location>
</feature>
<dbReference type="OrthoDB" id="261960at2759"/>
<feature type="compositionally biased region" description="Low complexity" evidence="9">
    <location>
        <begin position="442"/>
        <end position="452"/>
    </location>
</feature>
<feature type="region of interest" description="Disordered" evidence="9">
    <location>
        <begin position="2353"/>
        <end position="2500"/>
    </location>
</feature>
<dbReference type="PROSITE" id="PS01358">
    <property type="entry name" value="ZF_RANBP2_1"/>
    <property type="match status" value="2"/>
</dbReference>
<dbReference type="GO" id="GO:0008270">
    <property type="term" value="F:zinc ion binding"/>
    <property type="evidence" value="ECO:0007669"/>
    <property type="project" value="UniProtKB-KW"/>
</dbReference>
<dbReference type="GO" id="GO:0016567">
    <property type="term" value="P:protein ubiquitination"/>
    <property type="evidence" value="ECO:0007669"/>
    <property type="project" value="UniProtKB-UniPathway"/>
</dbReference>
<feature type="compositionally biased region" description="Polar residues" evidence="9">
    <location>
        <begin position="1599"/>
        <end position="1618"/>
    </location>
</feature>
<evidence type="ECO:0000256" key="1">
    <source>
        <dbReference type="ARBA" id="ARBA00004906"/>
    </source>
</evidence>
<keyword evidence="4" id="KW-0833">Ubl conjugation pathway</keyword>
<dbReference type="SUPFAM" id="SSF74924">
    <property type="entry name" value="Cap-Gly domain"/>
    <property type="match status" value="1"/>
</dbReference>